<organism evidence="12 13">
    <name type="scientific">Heliocybe sulcata</name>
    <dbReference type="NCBI Taxonomy" id="5364"/>
    <lineage>
        <taxon>Eukaryota</taxon>
        <taxon>Fungi</taxon>
        <taxon>Dikarya</taxon>
        <taxon>Basidiomycota</taxon>
        <taxon>Agaricomycotina</taxon>
        <taxon>Agaricomycetes</taxon>
        <taxon>Gloeophyllales</taxon>
        <taxon>Gloeophyllaceae</taxon>
        <taxon>Heliocybe</taxon>
    </lineage>
</organism>
<accession>A0A5C3NGJ4</accession>
<dbReference type="InterPro" id="IPR009057">
    <property type="entry name" value="Homeodomain-like_sf"/>
</dbReference>
<dbReference type="Pfam" id="PF07529">
    <property type="entry name" value="HSA"/>
    <property type="match status" value="1"/>
</dbReference>
<feature type="region of interest" description="Disordered" evidence="9">
    <location>
        <begin position="765"/>
        <end position="835"/>
    </location>
</feature>
<feature type="region of interest" description="Disordered" evidence="9">
    <location>
        <begin position="487"/>
        <end position="537"/>
    </location>
</feature>
<dbReference type="GO" id="GO:0006325">
    <property type="term" value="P:chromatin organization"/>
    <property type="evidence" value="ECO:0007669"/>
    <property type="project" value="UniProtKB-KW"/>
</dbReference>
<evidence type="ECO:0000256" key="1">
    <source>
        <dbReference type="ARBA" id="ARBA00004123"/>
    </source>
</evidence>
<feature type="compositionally biased region" description="Basic and acidic residues" evidence="9">
    <location>
        <begin position="1188"/>
        <end position="1215"/>
    </location>
</feature>
<dbReference type="GO" id="GO:0006281">
    <property type="term" value="P:DNA repair"/>
    <property type="evidence" value="ECO:0007669"/>
    <property type="project" value="UniProtKB-KW"/>
</dbReference>
<dbReference type="InterPro" id="IPR014012">
    <property type="entry name" value="HSA_dom"/>
</dbReference>
<dbReference type="SUPFAM" id="SSF46689">
    <property type="entry name" value="Homeodomain-like"/>
    <property type="match status" value="1"/>
</dbReference>
<feature type="compositionally biased region" description="Polar residues" evidence="9">
    <location>
        <begin position="1113"/>
        <end position="1123"/>
    </location>
</feature>
<keyword evidence="3" id="KW-0227">DNA damage</keyword>
<dbReference type="GO" id="GO:0035267">
    <property type="term" value="C:NuA4 histone acetyltransferase complex"/>
    <property type="evidence" value="ECO:0007669"/>
    <property type="project" value="UniProtKB-ARBA"/>
</dbReference>
<feature type="region of interest" description="Disordered" evidence="9">
    <location>
        <begin position="394"/>
        <end position="449"/>
    </location>
</feature>
<dbReference type="GO" id="GO:0003682">
    <property type="term" value="F:chromatin binding"/>
    <property type="evidence" value="ECO:0007669"/>
    <property type="project" value="TreeGrafter"/>
</dbReference>
<feature type="region of interest" description="Disordered" evidence="9">
    <location>
        <begin position="1383"/>
        <end position="1412"/>
    </location>
</feature>
<feature type="compositionally biased region" description="Polar residues" evidence="9">
    <location>
        <begin position="209"/>
        <end position="226"/>
    </location>
</feature>
<evidence type="ECO:0000256" key="6">
    <source>
        <dbReference type="ARBA" id="ARBA00023242"/>
    </source>
</evidence>
<comment type="subcellular location">
    <subcellularLocation>
        <location evidence="1">Nucleus</location>
    </subcellularLocation>
</comment>
<comment type="similarity">
    <text evidence="2">Belongs to the EAF1 family.</text>
</comment>
<feature type="domain" description="Myb-like" evidence="10">
    <location>
        <begin position="1018"/>
        <end position="1073"/>
    </location>
</feature>
<dbReference type="Gene3D" id="1.10.10.60">
    <property type="entry name" value="Homeodomain-like"/>
    <property type="match status" value="1"/>
</dbReference>
<dbReference type="PROSITE" id="PS50090">
    <property type="entry name" value="MYB_LIKE"/>
    <property type="match status" value="1"/>
</dbReference>
<dbReference type="InterPro" id="IPR001005">
    <property type="entry name" value="SANT/Myb"/>
</dbReference>
<feature type="compositionally biased region" description="Polar residues" evidence="9">
    <location>
        <begin position="1319"/>
        <end position="1333"/>
    </location>
</feature>
<evidence type="ECO:0000256" key="7">
    <source>
        <dbReference type="ARBA" id="ARBA00025178"/>
    </source>
</evidence>
<evidence type="ECO:0000256" key="4">
    <source>
        <dbReference type="ARBA" id="ARBA00022853"/>
    </source>
</evidence>
<dbReference type="PROSITE" id="PS51204">
    <property type="entry name" value="HSA"/>
    <property type="match status" value="1"/>
</dbReference>
<feature type="compositionally biased region" description="Basic and acidic residues" evidence="9">
    <location>
        <begin position="313"/>
        <end position="322"/>
    </location>
</feature>
<feature type="compositionally biased region" description="Acidic residues" evidence="9">
    <location>
        <begin position="192"/>
        <end position="206"/>
    </location>
</feature>
<feature type="region of interest" description="Disordered" evidence="9">
    <location>
        <begin position="1084"/>
        <end position="1221"/>
    </location>
</feature>
<evidence type="ECO:0000256" key="2">
    <source>
        <dbReference type="ARBA" id="ARBA00008913"/>
    </source>
</evidence>
<evidence type="ECO:0000259" key="10">
    <source>
        <dbReference type="PROSITE" id="PS50090"/>
    </source>
</evidence>
<keyword evidence="13" id="KW-1185">Reference proteome</keyword>
<dbReference type="Proteomes" id="UP000305948">
    <property type="component" value="Unassembled WGS sequence"/>
</dbReference>
<dbReference type="CDD" id="cd00167">
    <property type="entry name" value="SANT"/>
    <property type="match status" value="1"/>
</dbReference>
<feature type="compositionally biased region" description="Basic and acidic residues" evidence="9">
    <location>
        <begin position="173"/>
        <end position="185"/>
    </location>
</feature>
<feature type="compositionally biased region" description="Basic and acidic residues" evidence="9">
    <location>
        <begin position="1085"/>
        <end position="1094"/>
    </location>
</feature>
<proteinExistence type="inferred from homology"/>
<protein>
    <recommendedName>
        <fullName evidence="8">Vacuolar import and degradation protein 21</fullName>
    </recommendedName>
</protein>
<feature type="compositionally biased region" description="Basic and acidic residues" evidence="9">
    <location>
        <begin position="765"/>
        <end position="774"/>
    </location>
</feature>
<keyword evidence="5" id="KW-0234">DNA repair</keyword>
<dbReference type="OrthoDB" id="5364245at2759"/>
<feature type="compositionally biased region" description="Basic and acidic residues" evidence="9">
    <location>
        <begin position="275"/>
        <end position="286"/>
    </location>
</feature>
<feature type="compositionally biased region" description="Acidic residues" evidence="9">
    <location>
        <begin position="232"/>
        <end position="244"/>
    </location>
</feature>
<comment type="function">
    <text evidence="7">Component of the NuA4 histone acetyltransferase complex which is involved in transcriptional activation of selected genes principally by acetylation of nucleosomal histone H4 and H2A. The NuA4 complex is also involved in DNA repair.</text>
</comment>
<dbReference type="Pfam" id="PF13921">
    <property type="entry name" value="Myb_DNA-bind_6"/>
    <property type="match status" value="1"/>
</dbReference>
<feature type="region of interest" description="Disordered" evidence="9">
    <location>
        <begin position="683"/>
        <end position="748"/>
    </location>
</feature>
<evidence type="ECO:0000256" key="8">
    <source>
        <dbReference type="ARBA" id="ARBA00029670"/>
    </source>
</evidence>
<dbReference type="SMART" id="SM00717">
    <property type="entry name" value="SANT"/>
    <property type="match status" value="1"/>
</dbReference>
<evidence type="ECO:0000256" key="3">
    <source>
        <dbReference type="ARBA" id="ARBA00022763"/>
    </source>
</evidence>
<evidence type="ECO:0000313" key="12">
    <source>
        <dbReference type="EMBL" id="TFK55158.1"/>
    </source>
</evidence>
<feature type="compositionally biased region" description="Acidic residues" evidence="9">
    <location>
        <begin position="689"/>
        <end position="704"/>
    </location>
</feature>
<dbReference type="PANTHER" id="PTHR46459:SF1">
    <property type="entry name" value="E1A-BINDING PROTEIN P400"/>
    <property type="match status" value="1"/>
</dbReference>
<keyword evidence="4" id="KW-0156">Chromatin regulator</keyword>
<feature type="compositionally biased region" description="Polar residues" evidence="9">
    <location>
        <begin position="323"/>
        <end position="337"/>
    </location>
</feature>
<evidence type="ECO:0000256" key="9">
    <source>
        <dbReference type="SAM" id="MobiDB-lite"/>
    </source>
</evidence>
<evidence type="ECO:0000313" key="13">
    <source>
        <dbReference type="Proteomes" id="UP000305948"/>
    </source>
</evidence>
<feature type="compositionally biased region" description="Low complexity" evidence="9">
    <location>
        <begin position="1298"/>
        <end position="1307"/>
    </location>
</feature>
<feature type="region of interest" description="Disordered" evidence="9">
    <location>
        <begin position="1284"/>
        <end position="1339"/>
    </location>
</feature>
<dbReference type="STRING" id="5364.A0A5C3NGJ4"/>
<feature type="compositionally biased region" description="Basic and acidic residues" evidence="9">
    <location>
        <begin position="424"/>
        <end position="433"/>
    </location>
</feature>
<dbReference type="EMBL" id="ML213505">
    <property type="protein sequence ID" value="TFK55158.1"/>
    <property type="molecule type" value="Genomic_DNA"/>
</dbReference>
<name>A0A5C3NGJ4_9AGAM</name>
<keyword evidence="6" id="KW-0539">Nucleus</keyword>
<feature type="region of interest" description="Disordered" evidence="9">
    <location>
        <begin position="85"/>
        <end position="377"/>
    </location>
</feature>
<dbReference type="GO" id="GO:0005634">
    <property type="term" value="C:nucleus"/>
    <property type="evidence" value="ECO:0007669"/>
    <property type="project" value="UniProtKB-SubCell"/>
</dbReference>
<dbReference type="PANTHER" id="PTHR46459">
    <property type="entry name" value="E1A-BINDING PROTEIN P400-RELATED"/>
    <property type="match status" value="1"/>
</dbReference>
<reference evidence="12 13" key="1">
    <citation type="journal article" date="2019" name="Nat. Ecol. Evol.">
        <title>Megaphylogeny resolves global patterns of mushroom evolution.</title>
        <authorList>
            <person name="Varga T."/>
            <person name="Krizsan K."/>
            <person name="Foldi C."/>
            <person name="Dima B."/>
            <person name="Sanchez-Garcia M."/>
            <person name="Sanchez-Ramirez S."/>
            <person name="Szollosi G.J."/>
            <person name="Szarkandi J.G."/>
            <person name="Papp V."/>
            <person name="Albert L."/>
            <person name="Andreopoulos W."/>
            <person name="Angelini C."/>
            <person name="Antonin V."/>
            <person name="Barry K.W."/>
            <person name="Bougher N.L."/>
            <person name="Buchanan P."/>
            <person name="Buyck B."/>
            <person name="Bense V."/>
            <person name="Catcheside P."/>
            <person name="Chovatia M."/>
            <person name="Cooper J."/>
            <person name="Damon W."/>
            <person name="Desjardin D."/>
            <person name="Finy P."/>
            <person name="Geml J."/>
            <person name="Haridas S."/>
            <person name="Hughes K."/>
            <person name="Justo A."/>
            <person name="Karasinski D."/>
            <person name="Kautmanova I."/>
            <person name="Kiss B."/>
            <person name="Kocsube S."/>
            <person name="Kotiranta H."/>
            <person name="LaButti K.M."/>
            <person name="Lechner B.E."/>
            <person name="Liimatainen K."/>
            <person name="Lipzen A."/>
            <person name="Lukacs Z."/>
            <person name="Mihaltcheva S."/>
            <person name="Morgado L.N."/>
            <person name="Niskanen T."/>
            <person name="Noordeloos M.E."/>
            <person name="Ohm R.A."/>
            <person name="Ortiz-Santana B."/>
            <person name="Ovrebo C."/>
            <person name="Racz N."/>
            <person name="Riley R."/>
            <person name="Savchenko A."/>
            <person name="Shiryaev A."/>
            <person name="Soop K."/>
            <person name="Spirin V."/>
            <person name="Szebenyi C."/>
            <person name="Tomsovsky M."/>
            <person name="Tulloss R.E."/>
            <person name="Uehling J."/>
            <person name="Grigoriev I.V."/>
            <person name="Vagvolgyi C."/>
            <person name="Papp T."/>
            <person name="Martin F.M."/>
            <person name="Miettinen O."/>
            <person name="Hibbett D.S."/>
            <person name="Nagy L.G."/>
        </authorList>
    </citation>
    <scope>NUCLEOTIDE SEQUENCE [LARGE SCALE GENOMIC DNA]</scope>
    <source>
        <strain evidence="12 13">OMC1185</strain>
    </source>
</reference>
<sequence>MSTPPVDPQVEERVAQLEAVSQRRNELLREMYHLLHRRRNIGVMLPDPEEEEDGSDLETFLDRFDLRKHPDTGNIENLAELDLCLSPLPSSDNELATEELPSEHSGSPAKNTLGARSDSPMSEPPASPESVPEGGPDSPEIEEDLQYPDVSGAPVQVDRSRSEDSAVSPAAEHGGDELDASEREVSLAPALSEEDDNGEEDRDELDLISNRSSASYQGGTVSQSRRSPPAFPEEEEEEEEEEEKDIARDVSEAAQSTTEVEQAAEIEEDVEPEEDPLHEISVKADGSDQEDDTMNYDMASEGPEEPGVSEGRTYSEQDERSSDGVNEQSLTAVQAPTSEEDVAMTELVEGSISVPEDQSNEGNAAIEPRSSPESSQAGAIALQSFQSDEVQLHVGMSSQDSSQDTLRTDPVTEEGAVVQRPIRRPVEVHHGAEESEFSPLSSGVSTPLAGDTQIQPVQYVIPVPSSPIHDYPSYDFSPLAQLQDASVRHPAAPSGRAVPPVKQSYTLPPLKVLPPDFNRKGKPTKQRKRDKDRDKGDKALERLEGKDSAPLGVNRWGATLRANPVWKRVSRAQKCISTRDWNIAYTEMRFVRALDRIELLKDKGKWSFRQPKKQRTVGITMKTHWDYLLEEMKWMRVDFREERKFKLAIAFDLACAAVDWHAAGTTEERHKLGICVFWKCPRPSQEPAQSEEDIEAELEEEELEGAPSREDKNPMSMIDYPSSEASEAEDDQEQENGAQETDAIDALDAGTTFRDALNDLERNRDIESVEPKVEDIEEQYAVPADQNGAVDLGNATDNDNALEAAKTGKDGTSVVESAMKPGASDPILGPSSTHSRPITYLRLRDNVVYSDADTLFLDLDDFDIYKRPPSTTSDEDAFRAPHPPTDLSEIFPELRPLGLLEPPATAIAVIEGKKKGDKKEDPHRRVDETNLTKLTPVSQFMHVKPTLIGSVQPSKRWRHGKWCPSQEPVVLTDFDNISFRVQPDKLPQSGLFVGHTKANNEGPSREHYMAPPAPKDAKKRVTEYPWTANEDSLLKSLADKFPNNWQLVAECFNSSWIVHSPDKRMPWDCYERWCTKWGSGSTLRELSETSHRDMPPPPPPGQMTTRGIKRSASAMQSPTSPNPNIAALSGPLVLNTDNRKRRRHQLMSETMKKAAKRREAAQKSAVGQRKPAAVHDTHGQYNSLPKHTPLELSRKKAEKDAKQSEAMRRDQELVRQQHLQNQRHLQGIQGVPNLAQLQQAQMLQQQQNASRLPGTALPSSALPQIRSQVNISQQRLPNINAGQTARLPEQIQSNTVQASPPRTTATPTNPPNPTRPPSAQSHQNTMPAMQGVQQGAMPRPIPNIGHYYQLHGASMSPEQMQEALRLQNMQYATLHAHAYQVRAQHAQNAQAQPAAGQGAMPQTGQPAQYPQQ</sequence>
<feature type="compositionally biased region" description="Polar residues" evidence="9">
    <location>
        <begin position="396"/>
        <end position="405"/>
    </location>
</feature>
<feature type="domain" description="HSA" evidence="11">
    <location>
        <begin position="612"/>
        <end position="708"/>
    </location>
</feature>
<evidence type="ECO:0000259" key="11">
    <source>
        <dbReference type="PROSITE" id="PS51204"/>
    </source>
</evidence>
<gene>
    <name evidence="12" type="ORF">OE88DRAFT_1005609</name>
</gene>
<evidence type="ECO:0000256" key="5">
    <source>
        <dbReference type="ARBA" id="ARBA00023204"/>
    </source>
</evidence>
<feature type="compositionally biased region" description="Acidic residues" evidence="9">
    <location>
        <begin position="262"/>
        <end position="274"/>
    </location>
</feature>